<dbReference type="PANTHER" id="PTHR11893:SF6">
    <property type="entry name" value="INNEXIN-16"/>
    <property type="match status" value="1"/>
</dbReference>
<evidence type="ECO:0000256" key="3">
    <source>
        <dbReference type="ARBA" id="ARBA00022448"/>
    </source>
</evidence>
<keyword evidence="14" id="KW-1185">Reference proteome</keyword>
<protein>
    <recommendedName>
        <fullName evidence="12">Innexin</fullName>
    </recommendedName>
</protein>
<feature type="transmembrane region" description="Helical" evidence="12">
    <location>
        <begin position="48"/>
        <end position="66"/>
    </location>
</feature>
<keyword evidence="9 12" id="KW-0406">Ion transport</keyword>
<dbReference type="EnsemblMetazoa" id="CJA31119b.1">
    <property type="protein sequence ID" value="CJA31119b.1"/>
    <property type="gene ID" value="WBGene00206966"/>
</dbReference>
<dbReference type="InterPro" id="IPR000990">
    <property type="entry name" value="Innexin"/>
</dbReference>
<evidence type="ECO:0000256" key="2">
    <source>
        <dbReference type="ARBA" id="ARBA00004651"/>
    </source>
</evidence>
<accession>A0A8R1IEB1</accession>
<dbReference type="GO" id="GO:0005886">
    <property type="term" value="C:plasma membrane"/>
    <property type="evidence" value="ECO:0007669"/>
    <property type="project" value="UniProtKB-SubCell"/>
</dbReference>
<organism evidence="13 14">
    <name type="scientific">Caenorhabditis japonica</name>
    <dbReference type="NCBI Taxonomy" id="281687"/>
    <lineage>
        <taxon>Eukaryota</taxon>
        <taxon>Metazoa</taxon>
        <taxon>Ecdysozoa</taxon>
        <taxon>Nematoda</taxon>
        <taxon>Chromadorea</taxon>
        <taxon>Rhabditida</taxon>
        <taxon>Rhabditina</taxon>
        <taxon>Rhabditomorpha</taxon>
        <taxon>Rhabditoidea</taxon>
        <taxon>Rhabditidae</taxon>
        <taxon>Peloderinae</taxon>
        <taxon>Caenorhabditis</taxon>
    </lineage>
</organism>
<comment type="subcellular location">
    <subcellularLocation>
        <location evidence="1">Cell junction</location>
        <location evidence="1">Gap junction</location>
    </subcellularLocation>
    <subcellularLocation>
        <location evidence="2 12">Cell membrane</location>
        <topology evidence="2 12">Multi-pass membrane protein</topology>
    </subcellularLocation>
</comment>
<keyword evidence="6" id="KW-0303">Gap junction</keyword>
<dbReference type="PRINTS" id="PR01262">
    <property type="entry name" value="INNEXIN"/>
</dbReference>
<evidence type="ECO:0000256" key="11">
    <source>
        <dbReference type="ARBA" id="ARBA00023303"/>
    </source>
</evidence>
<dbReference type="Pfam" id="PF00876">
    <property type="entry name" value="Innexin"/>
    <property type="match status" value="1"/>
</dbReference>
<evidence type="ECO:0000256" key="9">
    <source>
        <dbReference type="ARBA" id="ARBA00023065"/>
    </source>
</evidence>
<evidence type="ECO:0000256" key="7">
    <source>
        <dbReference type="ARBA" id="ARBA00022949"/>
    </source>
</evidence>
<keyword evidence="4" id="KW-1003">Cell membrane</keyword>
<evidence type="ECO:0000256" key="12">
    <source>
        <dbReference type="RuleBase" id="RU010713"/>
    </source>
</evidence>
<gene>
    <name evidence="12" type="primary">inx</name>
</gene>
<keyword evidence="11 12" id="KW-0407">Ion channel</keyword>
<dbReference type="PROSITE" id="PS51013">
    <property type="entry name" value="PANNEXIN"/>
    <property type="match status" value="1"/>
</dbReference>
<reference evidence="14" key="1">
    <citation type="submission" date="2010-08" db="EMBL/GenBank/DDBJ databases">
        <authorList>
            <consortium name="Caenorhabditis japonica Sequencing Consortium"/>
            <person name="Wilson R.K."/>
        </authorList>
    </citation>
    <scope>NUCLEOTIDE SEQUENCE [LARGE SCALE GENOMIC DNA]</scope>
    <source>
        <strain evidence="14">DF5081</strain>
    </source>
</reference>
<dbReference type="AlphaFoldDB" id="A0A8R1IEB1"/>
<evidence type="ECO:0000256" key="8">
    <source>
        <dbReference type="ARBA" id="ARBA00022989"/>
    </source>
</evidence>
<dbReference type="GO" id="GO:0005921">
    <property type="term" value="C:gap junction"/>
    <property type="evidence" value="ECO:0007669"/>
    <property type="project" value="UniProtKB-SubCell"/>
</dbReference>
<dbReference type="GO" id="GO:0005243">
    <property type="term" value="F:gap junction channel activity"/>
    <property type="evidence" value="ECO:0007669"/>
    <property type="project" value="TreeGrafter"/>
</dbReference>
<proteinExistence type="inferred from homology"/>
<evidence type="ECO:0000256" key="6">
    <source>
        <dbReference type="ARBA" id="ARBA00022868"/>
    </source>
</evidence>
<evidence type="ECO:0000256" key="5">
    <source>
        <dbReference type="ARBA" id="ARBA00022692"/>
    </source>
</evidence>
<comment type="function">
    <text evidence="12">Structural component of the gap junctions.</text>
</comment>
<sequence>MQCWTPNQFTGVWEAFAEQYCFIENTYFVPWQDSNLPDVETREDREMIYYQWVPFLLIIQALFFCIPRAYWIIYPSYSGLTIADMITAARKTGKKLESADQALEQVALTNWQAHRGSSRIFNCYLVMKLLILINVILQFFLLNSFLNTAYTFWGWGVFWDMVNGRHWQESGHFPRVSFCDINVRELGNVHHWSLQCVLMVNMFNEKIFIFLWFWFAFLLVATTFDFVVWVWRRFDGQSRIGFIMDLLVS</sequence>
<keyword evidence="8 12" id="KW-1133">Transmembrane helix</keyword>
<keyword evidence="10 12" id="KW-0472">Membrane</keyword>
<keyword evidence="5 12" id="KW-0812">Transmembrane</keyword>
<evidence type="ECO:0000313" key="13">
    <source>
        <dbReference type="EnsemblMetazoa" id="CJA31119b.1"/>
    </source>
</evidence>
<name>A0A8R1IEB1_CAEJA</name>
<keyword evidence="7" id="KW-0965">Cell junction</keyword>
<reference evidence="13" key="2">
    <citation type="submission" date="2022-06" db="UniProtKB">
        <authorList>
            <consortium name="EnsemblMetazoa"/>
        </authorList>
    </citation>
    <scope>IDENTIFICATION</scope>
    <source>
        <strain evidence="13">DF5081</strain>
    </source>
</reference>
<evidence type="ECO:0000256" key="4">
    <source>
        <dbReference type="ARBA" id="ARBA00022475"/>
    </source>
</evidence>
<dbReference type="GO" id="GO:0034220">
    <property type="term" value="P:monoatomic ion transmembrane transport"/>
    <property type="evidence" value="ECO:0007669"/>
    <property type="project" value="UniProtKB-KW"/>
</dbReference>
<dbReference type="Proteomes" id="UP000005237">
    <property type="component" value="Unassembled WGS sequence"/>
</dbReference>
<evidence type="ECO:0000256" key="10">
    <source>
        <dbReference type="ARBA" id="ARBA00023136"/>
    </source>
</evidence>
<evidence type="ECO:0000313" key="14">
    <source>
        <dbReference type="Proteomes" id="UP000005237"/>
    </source>
</evidence>
<comment type="similarity">
    <text evidence="12">Belongs to the pannexin family.</text>
</comment>
<dbReference type="PANTHER" id="PTHR11893">
    <property type="entry name" value="INNEXIN"/>
    <property type="match status" value="1"/>
</dbReference>
<feature type="transmembrane region" description="Helical" evidence="12">
    <location>
        <begin position="125"/>
        <end position="146"/>
    </location>
</feature>
<comment type="caution">
    <text evidence="12">Lacks conserved residue(s) required for the propagation of feature annotation.</text>
</comment>
<feature type="transmembrane region" description="Helical" evidence="12">
    <location>
        <begin position="207"/>
        <end position="231"/>
    </location>
</feature>
<evidence type="ECO:0000256" key="1">
    <source>
        <dbReference type="ARBA" id="ARBA00004610"/>
    </source>
</evidence>
<keyword evidence="3 12" id="KW-0813">Transport</keyword>